<organism evidence="1 2">
    <name type="scientific">Scleropages formosus</name>
    <name type="common">Asian bonytongue</name>
    <name type="synonym">Osteoglossum formosum</name>
    <dbReference type="NCBI Taxonomy" id="113540"/>
    <lineage>
        <taxon>Eukaryota</taxon>
        <taxon>Metazoa</taxon>
        <taxon>Chordata</taxon>
        <taxon>Craniata</taxon>
        <taxon>Vertebrata</taxon>
        <taxon>Euteleostomi</taxon>
        <taxon>Actinopterygii</taxon>
        <taxon>Neopterygii</taxon>
        <taxon>Teleostei</taxon>
        <taxon>Osteoglossocephala</taxon>
        <taxon>Osteoglossomorpha</taxon>
        <taxon>Osteoglossiformes</taxon>
        <taxon>Osteoglossidae</taxon>
        <taxon>Scleropages</taxon>
    </lineage>
</organism>
<dbReference type="Ensembl" id="ENSSFOT00015027429.2">
    <property type="protein sequence ID" value="ENSSFOP00015027120.1"/>
    <property type="gene ID" value="ENSSFOG00015017426.2"/>
</dbReference>
<evidence type="ECO:0000313" key="2">
    <source>
        <dbReference type="Proteomes" id="UP000694397"/>
    </source>
</evidence>
<proteinExistence type="predicted"/>
<dbReference type="AlphaFoldDB" id="A0A8C9S4C3"/>
<reference evidence="1" key="2">
    <citation type="submission" date="2025-08" db="UniProtKB">
        <authorList>
            <consortium name="Ensembl"/>
        </authorList>
    </citation>
    <scope>IDENTIFICATION</scope>
</reference>
<dbReference type="OrthoDB" id="10028852at2759"/>
<evidence type="ECO:0000313" key="1">
    <source>
        <dbReference type="Ensembl" id="ENSSFOP00015027120.1"/>
    </source>
</evidence>
<dbReference type="Proteomes" id="UP000694397">
    <property type="component" value="Chromosome 1"/>
</dbReference>
<accession>A0A8C9S4C3</accession>
<reference evidence="1 2" key="1">
    <citation type="submission" date="2019-04" db="EMBL/GenBank/DDBJ databases">
        <authorList>
            <consortium name="Wellcome Sanger Institute Data Sharing"/>
        </authorList>
    </citation>
    <scope>NUCLEOTIDE SEQUENCE [LARGE SCALE GENOMIC DNA]</scope>
</reference>
<reference evidence="1" key="3">
    <citation type="submission" date="2025-09" db="UniProtKB">
        <authorList>
            <consortium name="Ensembl"/>
        </authorList>
    </citation>
    <scope>IDENTIFICATION</scope>
</reference>
<name>A0A8C9S4C3_SCLFO</name>
<protein>
    <submittedName>
        <fullName evidence="1">Uncharacterized protein</fullName>
    </submittedName>
</protein>
<keyword evidence="2" id="KW-1185">Reference proteome</keyword>
<sequence length="58" mass="6296">MESYEEFCSRSLARVLAQGEATCRGASGQKEAPHSLIQFHGMAVLAPLVRTVAALRSY</sequence>